<dbReference type="Proteomes" id="UP000789831">
    <property type="component" value="Unassembled WGS sequence"/>
</dbReference>
<keyword evidence="2" id="KW-1185">Reference proteome</keyword>
<dbReference type="AlphaFoldDB" id="A0A9N9FCE7"/>
<organism evidence="1 2">
    <name type="scientific">Ambispora gerdemannii</name>
    <dbReference type="NCBI Taxonomy" id="144530"/>
    <lineage>
        <taxon>Eukaryota</taxon>
        <taxon>Fungi</taxon>
        <taxon>Fungi incertae sedis</taxon>
        <taxon>Mucoromycota</taxon>
        <taxon>Glomeromycotina</taxon>
        <taxon>Glomeromycetes</taxon>
        <taxon>Archaeosporales</taxon>
        <taxon>Ambisporaceae</taxon>
        <taxon>Ambispora</taxon>
    </lineage>
</organism>
<name>A0A9N9FCE7_9GLOM</name>
<protein>
    <submittedName>
        <fullName evidence="1">3635_t:CDS:1</fullName>
    </submittedName>
</protein>
<comment type="caution">
    <text evidence="1">The sequence shown here is derived from an EMBL/GenBank/DDBJ whole genome shotgun (WGS) entry which is preliminary data.</text>
</comment>
<sequence>MNYFTNSSQTLPLRIFISHARQSQRQQQLLSQQPQLPPGNPDTVQMILRGTSDILNGNANPTNTNDNNTLAAFLCL</sequence>
<gene>
    <name evidence="1" type="ORF">AGERDE_LOCUS5441</name>
</gene>
<reference evidence="1" key="1">
    <citation type="submission" date="2021-06" db="EMBL/GenBank/DDBJ databases">
        <authorList>
            <person name="Kallberg Y."/>
            <person name="Tangrot J."/>
            <person name="Rosling A."/>
        </authorList>
    </citation>
    <scope>NUCLEOTIDE SEQUENCE</scope>
    <source>
        <strain evidence="1">MT106</strain>
    </source>
</reference>
<evidence type="ECO:0000313" key="2">
    <source>
        <dbReference type="Proteomes" id="UP000789831"/>
    </source>
</evidence>
<proteinExistence type="predicted"/>
<evidence type="ECO:0000313" key="1">
    <source>
        <dbReference type="EMBL" id="CAG8525216.1"/>
    </source>
</evidence>
<dbReference type="EMBL" id="CAJVPL010000733">
    <property type="protein sequence ID" value="CAG8525216.1"/>
    <property type="molecule type" value="Genomic_DNA"/>
</dbReference>
<accession>A0A9N9FCE7</accession>